<reference evidence="1" key="1">
    <citation type="submission" date="2018-01" db="EMBL/GenBank/DDBJ databases">
        <authorList>
            <person name="Clerissi C."/>
        </authorList>
    </citation>
    <scope>NUCLEOTIDE SEQUENCE</scope>
    <source>
        <strain evidence="1">Cupriavidus taiwanensis STM 8556</strain>
    </source>
</reference>
<dbReference type="EMBL" id="OFTH01000042">
    <property type="protein sequence ID" value="SOZ70712.1"/>
    <property type="molecule type" value="Genomic_DNA"/>
</dbReference>
<organism evidence="1">
    <name type="scientific">Cupriavidus taiwanensis</name>
    <dbReference type="NCBI Taxonomy" id="164546"/>
    <lineage>
        <taxon>Bacteria</taxon>
        <taxon>Pseudomonadati</taxon>
        <taxon>Pseudomonadota</taxon>
        <taxon>Betaproteobacteria</taxon>
        <taxon>Burkholderiales</taxon>
        <taxon>Burkholderiaceae</taxon>
        <taxon>Cupriavidus</taxon>
    </lineage>
</organism>
<gene>
    <name evidence="1" type="ORF">CBM2613_B170151</name>
</gene>
<comment type="caution">
    <text evidence="1">The sequence shown here is derived from an EMBL/GenBank/DDBJ whole genome shotgun (WGS) entry which is preliminary data.</text>
</comment>
<sequence length="57" mass="6194">MDIAPPVTLEEWNAVGADYLPGLLGMRFAKVEPDQAVATLAVRRALRAWNGYLHAGT</sequence>
<dbReference type="Gene3D" id="3.10.129.10">
    <property type="entry name" value="Hotdog Thioesterase"/>
    <property type="match status" value="1"/>
</dbReference>
<accession>A0A375EAF5</accession>
<dbReference type="AlphaFoldDB" id="A0A375EAF5"/>
<dbReference type="InterPro" id="IPR029069">
    <property type="entry name" value="HotDog_dom_sf"/>
</dbReference>
<proteinExistence type="predicted"/>
<dbReference type="SUPFAM" id="SSF54637">
    <property type="entry name" value="Thioesterase/thiol ester dehydrase-isomerase"/>
    <property type="match status" value="1"/>
</dbReference>
<protein>
    <submittedName>
        <fullName evidence="1">Esterase</fullName>
    </submittedName>
</protein>
<name>A0A375EAF5_9BURK</name>
<evidence type="ECO:0000313" key="1">
    <source>
        <dbReference type="EMBL" id="SOZ70712.1"/>
    </source>
</evidence>
<dbReference type="Proteomes" id="UP000256952">
    <property type="component" value="Chromosome CBM2613_b"/>
</dbReference>